<comment type="cofactor">
    <cofactor evidence="1">
        <name>Mg(2+)</name>
        <dbReference type="ChEBI" id="CHEBI:18420"/>
    </cofactor>
</comment>
<keyword evidence="3 6" id="KW-0808">Transferase</keyword>
<dbReference type="AlphaFoldDB" id="J9GAB8"/>
<dbReference type="Gene3D" id="1.10.600.10">
    <property type="entry name" value="Farnesyl Diphosphate Synthase"/>
    <property type="match status" value="1"/>
</dbReference>
<name>J9GAB8_9ZZZZ</name>
<keyword evidence="5" id="KW-0460">Magnesium</keyword>
<evidence type="ECO:0000256" key="2">
    <source>
        <dbReference type="ARBA" id="ARBA00006706"/>
    </source>
</evidence>
<keyword evidence="4" id="KW-0479">Metal-binding</keyword>
<dbReference type="EMBL" id="AMCI01002034">
    <property type="protein sequence ID" value="EJX03789.1"/>
    <property type="molecule type" value="Genomic_DNA"/>
</dbReference>
<dbReference type="InterPro" id="IPR000092">
    <property type="entry name" value="Polyprenyl_synt"/>
</dbReference>
<dbReference type="PROSITE" id="PS00723">
    <property type="entry name" value="POLYPRENYL_SYNTHASE_1"/>
    <property type="match status" value="1"/>
</dbReference>
<comment type="caution">
    <text evidence="6">The sequence shown here is derived from an EMBL/GenBank/DDBJ whole genome shotgun (WGS) entry which is preliminary data.</text>
</comment>
<organism evidence="6">
    <name type="scientific">gut metagenome</name>
    <dbReference type="NCBI Taxonomy" id="749906"/>
    <lineage>
        <taxon>unclassified sequences</taxon>
        <taxon>metagenomes</taxon>
        <taxon>organismal metagenomes</taxon>
    </lineage>
</organism>
<dbReference type="Pfam" id="PF00348">
    <property type="entry name" value="polyprenyl_synt"/>
    <property type="match status" value="1"/>
</dbReference>
<accession>J9GAB8</accession>
<dbReference type="GO" id="GO:0008299">
    <property type="term" value="P:isoprenoid biosynthetic process"/>
    <property type="evidence" value="ECO:0007669"/>
    <property type="project" value="InterPro"/>
</dbReference>
<sequence length="324" mass="36304">MDKLSILRLPVEKELEAYKEMFDRTLDHSDDFLGSALEYVRGRKGKMMRPLLVLLIAKECGDVSLGSLRAAVTLELLHTASLVHDDVVDESGERRGQRSVNAVYDNKVAVLLGDYLLSLSLLQAALTNRIRIVQIIAQLGGTLSEGEVYQLSNIRNEAITESAYFQIIHHKTAALFAACAELGAIAADASEEYVARARHFGELVGICFQIRDDIFDYYRESEIGKPTYNDMNEGKLTLPVIYALQTTDRPEVHAWARRVKSGEATREEIESLVAFTKEAGGIAYAEAKMKELHDEALTLLKHWQNPAVKEALRGYIDFVVERKM</sequence>
<protein>
    <submittedName>
        <fullName evidence="6">Trans-hexaprenyltranstransferase</fullName>
    </submittedName>
</protein>
<dbReference type="SUPFAM" id="SSF48576">
    <property type="entry name" value="Terpenoid synthases"/>
    <property type="match status" value="1"/>
</dbReference>
<evidence type="ECO:0000256" key="3">
    <source>
        <dbReference type="ARBA" id="ARBA00022679"/>
    </source>
</evidence>
<dbReference type="InterPro" id="IPR008949">
    <property type="entry name" value="Isoprenoid_synthase_dom_sf"/>
</dbReference>
<comment type="similarity">
    <text evidence="2">Belongs to the FPP/GGPP synthase family.</text>
</comment>
<reference evidence="6" key="1">
    <citation type="journal article" date="2012" name="PLoS ONE">
        <title>Gene sets for utilization of primary and secondary nutrition supplies in the distal gut of endangered iberian lynx.</title>
        <authorList>
            <person name="Alcaide M."/>
            <person name="Messina E."/>
            <person name="Richter M."/>
            <person name="Bargiela R."/>
            <person name="Peplies J."/>
            <person name="Huws S.A."/>
            <person name="Newbold C.J."/>
            <person name="Golyshin P.N."/>
            <person name="Simon M.A."/>
            <person name="Lopez G."/>
            <person name="Yakimov M.M."/>
            <person name="Ferrer M."/>
        </authorList>
    </citation>
    <scope>NUCLEOTIDE SEQUENCE</scope>
</reference>
<gene>
    <name evidence="6" type="ORF">EVA_08105</name>
</gene>
<dbReference type="SFLD" id="SFLDS00005">
    <property type="entry name" value="Isoprenoid_Synthase_Type_I"/>
    <property type="match status" value="1"/>
</dbReference>
<dbReference type="CDD" id="cd00685">
    <property type="entry name" value="Trans_IPPS_HT"/>
    <property type="match status" value="1"/>
</dbReference>
<evidence type="ECO:0000256" key="5">
    <source>
        <dbReference type="ARBA" id="ARBA00022842"/>
    </source>
</evidence>
<evidence type="ECO:0000256" key="1">
    <source>
        <dbReference type="ARBA" id="ARBA00001946"/>
    </source>
</evidence>
<dbReference type="PANTHER" id="PTHR12001">
    <property type="entry name" value="GERANYLGERANYL PYROPHOSPHATE SYNTHASE"/>
    <property type="match status" value="1"/>
</dbReference>
<dbReference type="InterPro" id="IPR033749">
    <property type="entry name" value="Polyprenyl_synt_CS"/>
</dbReference>
<dbReference type="GO" id="GO:0004659">
    <property type="term" value="F:prenyltransferase activity"/>
    <property type="evidence" value="ECO:0007669"/>
    <property type="project" value="InterPro"/>
</dbReference>
<evidence type="ECO:0000313" key="6">
    <source>
        <dbReference type="EMBL" id="EJX03789.1"/>
    </source>
</evidence>
<evidence type="ECO:0000256" key="4">
    <source>
        <dbReference type="ARBA" id="ARBA00022723"/>
    </source>
</evidence>
<proteinExistence type="inferred from homology"/>
<dbReference type="PANTHER" id="PTHR12001:SF69">
    <property type="entry name" value="ALL TRANS-POLYPRENYL-DIPHOSPHATE SYNTHASE PDSS1"/>
    <property type="match status" value="1"/>
</dbReference>
<dbReference type="GO" id="GO:0046872">
    <property type="term" value="F:metal ion binding"/>
    <property type="evidence" value="ECO:0007669"/>
    <property type="project" value="UniProtKB-KW"/>
</dbReference>
<dbReference type="PROSITE" id="PS00444">
    <property type="entry name" value="POLYPRENYL_SYNTHASE_2"/>
    <property type="match status" value="1"/>
</dbReference>